<evidence type="ECO:0000313" key="6">
    <source>
        <dbReference type="EMBL" id="XBV27564.1"/>
    </source>
</evidence>
<dbReference type="EC" id="1.3.1.32" evidence="6"/>
<dbReference type="RefSeq" id="WP_350280349.1">
    <property type="nucleotide sequence ID" value="NZ_CP158165.1"/>
</dbReference>
<protein>
    <submittedName>
        <fullName evidence="6">Maleylacetate reductase</fullName>
        <ecNumber evidence="6">1.3.1.32</ecNumber>
    </submittedName>
</protein>
<keyword evidence="3" id="KW-0520">NAD</keyword>
<evidence type="ECO:0000256" key="2">
    <source>
        <dbReference type="ARBA" id="ARBA00023002"/>
    </source>
</evidence>
<dbReference type="AlphaFoldDB" id="A0AAU7TL74"/>
<organism evidence="6">
    <name type="scientific">Kribbella sp. HUAS MG21</name>
    <dbReference type="NCBI Taxonomy" id="3160966"/>
    <lineage>
        <taxon>Bacteria</taxon>
        <taxon>Bacillati</taxon>
        <taxon>Actinomycetota</taxon>
        <taxon>Actinomycetes</taxon>
        <taxon>Propionibacteriales</taxon>
        <taxon>Kribbellaceae</taxon>
        <taxon>Kribbella</taxon>
    </lineage>
</organism>
<dbReference type="Gene3D" id="3.40.50.1970">
    <property type="match status" value="1"/>
</dbReference>
<dbReference type="GO" id="GO:0046872">
    <property type="term" value="F:metal ion binding"/>
    <property type="evidence" value="ECO:0007669"/>
    <property type="project" value="InterPro"/>
</dbReference>
<sequence length="370" mass="37817">MPRPVEPDAVQPGGGFVHTFLPGRVVFGAGTLDRVGAEVEALGVRRVLVIATKSARAAADAVESQLGDRFAGRIDGVTQHVPTELADQARTKAHTTQADAVIAIGGGSATGLAKAIALTSTTSLSQQSTDLVVVAVPTTYSGSEMTAVWGETSGEGKVTGVDLGVLPRVVVYDPVLSRGLPLGVTAASVANAVAHCVEAVWTPKADPITEMAAVEGLLALSAGLREVQAAPEDLDARGKLLYGACLAGSALAAAGTGLHHKLCHLLGGTYNLPHAETHAAVLPQVTRMNAPAVPQAKARLEAALGTTDLAAGLFDLFQAAGVPTSLRELGLTEAQAAEAAKAFRPTANPVPVTEELVREILSRAWAGTRP</sequence>
<dbReference type="PANTHER" id="PTHR11496">
    <property type="entry name" value="ALCOHOL DEHYDROGENASE"/>
    <property type="match status" value="1"/>
</dbReference>
<proteinExistence type="inferred from homology"/>
<gene>
    <name evidence="6" type="ORF">ABN611_14270</name>
</gene>
<evidence type="ECO:0000259" key="4">
    <source>
        <dbReference type="Pfam" id="PF00465"/>
    </source>
</evidence>
<dbReference type="SUPFAM" id="SSF56796">
    <property type="entry name" value="Dehydroquinate synthase-like"/>
    <property type="match status" value="1"/>
</dbReference>
<dbReference type="InterPro" id="IPR056798">
    <property type="entry name" value="ADH_Fe_C"/>
</dbReference>
<dbReference type="Gene3D" id="1.20.1090.10">
    <property type="entry name" value="Dehydroquinate synthase-like - alpha domain"/>
    <property type="match status" value="1"/>
</dbReference>
<name>A0AAU7TL74_9ACTN</name>
<dbReference type="CDD" id="cd08177">
    <property type="entry name" value="MAR"/>
    <property type="match status" value="1"/>
</dbReference>
<dbReference type="GO" id="GO:0004022">
    <property type="term" value="F:alcohol dehydrogenase (NAD+) activity"/>
    <property type="evidence" value="ECO:0007669"/>
    <property type="project" value="TreeGrafter"/>
</dbReference>
<reference evidence="6" key="1">
    <citation type="submission" date="2024-06" db="EMBL/GenBank/DDBJ databases">
        <title>Kribbella sp. strain HUAS MG21 genome sequences.</title>
        <authorList>
            <person name="Mo P."/>
        </authorList>
    </citation>
    <scope>NUCLEOTIDE SEQUENCE</scope>
    <source>
        <strain evidence="6">HUAS MG21</strain>
    </source>
</reference>
<accession>A0AAU7TL74</accession>
<dbReference type="EMBL" id="CP158165">
    <property type="protein sequence ID" value="XBV27564.1"/>
    <property type="molecule type" value="Genomic_DNA"/>
</dbReference>
<evidence type="ECO:0000259" key="5">
    <source>
        <dbReference type="Pfam" id="PF25137"/>
    </source>
</evidence>
<evidence type="ECO:0000256" key="1">
    <source>
        <dbReference type="ARBA" id="ARBA00007358"/>
    </source>
</evidence>
<dbReference type="InterPro" id="IPR001670">
    <property type="entry name" value="ADH_Fe/GldA"/>
</dbReference>
<dbReference type="Pfam" id="PF00465">
    <property type="entry name" value="Fe-ADH"/>
    <property type="match status" value="1"/>
</dbReference>
<evidence type="ECO:0000256" key="3">
    <source>
        <dbReference type="ARBA" id="ARBA00023027"/>
    </source>
</evidence>
<dbReference type="InterPro" id="IPR034786">
    <property type="entry name" value="MAR"/>
</dbReference>
<feature type="domain" description="Fe-containing alcohol dehydrogenase-like C-terminal" evidence="5">
    <location>
        <begin position="185"/>
        <end position="365"/>
    </location>
</feature>
<dbReference type="InterPro" id="IPR039697">
    <property type="entry name" value="Alcohol_dehydrogenase_Fe"/>
</dbReference>
<feature type="domain" description="Alcohol dehydrogenase iron-type/glycerol dehydrogenase GldA" evidence="4">
    <location>
        <begin position="22"/>
        <end position="174"/>
    </location>
</feature>
<dbReference type="Pfam" id="PF25137">
    <property type="entry name" value="ADH_Fe_C"/>
    <property type="match status" value="1"/>
</dbReference>
<dbReference type="GO" id="GO:0018506">
    <property type="term" value="F:maleylacetate reductase activity"/>
    <property type="evidence" value="ECO:0007669"/>
    <property type="project" value="UniProtKB-EC"/>
</dbReference>
<dbReference type="PANTHER" id="PTHR11496:SF102">
    <property type="entry name" value="ALCOHOL DEHYDROGENASE 4"/>
    <property type="match status" value="1"/>
</dbReference>
<keyword evidence="2 6" id="KW-0560">Oxidoreductase</keyword>
<comment type="similarity">
    <text evidence="1">Belongs to the iron-containing alcohol dehydrogenase family.</text>
</comment>